<protein>
    <recommendedName>
        <fullName evidence="2">DNA-(apurinic or apyrimidinic site) lyase</fullName>
        <ecNumber evidence="2">4.2.99.18</ecNumber>
    </recommendedName>
</protein>
<dbReference type="Gene3D" id="1.10.340.30">
    <property type="entry name" value="Hypothetical protein, domain 2"/>
    <property type="match status" value="1"/>
</dbReference>
<evidence type="ECO:0000313" key="5">
    <source>
        <dbReference type="EMBL" id="PJE60800.1"/>
    </source>
</evidence>
<accession>A0A2M8KLN0</accession>
<sequence>MTINSFFLYPKSPFHFDGTFHKPSHFPNKLPLDDWQPGKYWQLMRVGEKLFGLRIEDRGDVYNPKLKVTAYFNFDNLRDDRLKDGKTKLPQSELELIKKEIIYRYELDQDLSDFIKLTKKNKRFTPVFNRWLGMRNSCEHNLYELLIISIVLQNATVHRSVQMLDNLLVKYGDQTEFDHKKFYAIWRPENLKYVSEQKLRNLKIGYRAKFIKRLTEDFIDKKVDEFSLRKMTKESARNELMKLYGVGPETSRILLFEALHHYDAFDHIAPWQQKIYSQLFYNQPLVSANKIKKDIIKHYGRYSMLAVHYIWEDIFWRRKNEKIDWLEKEIRL</sequence>
<dbReference type="EMBL" id="PFEB01000029">
    <property type="protein sequence ID" value="PJE60800.1"/>
    <property type="molecule type" value="Genomic_DNA"/>
</dbReference>
<organism evidence="5 6">
    <name type="scientific">Candidatus Roizmanbacteria bacterium CG10_big_fil_rev_8_21_14_0_10_36_26</name>
    <dbReference type="NCBI Taxonomy" id="1974851"/>
    <lineage>
        <taxon>Bacteria</taxon>
        <taxon>Candidatus Roizmaniibacteriota</taxon>
    </lineage>
</organism>
<comment type="caution">
    <text evidence="5">The sequence shown here is derived from an EMBL/GenBank/DDBJ whole genome shotgun (WGS) entry which is preliminary data.</text>
</comment>
<dbReference type="CDD" id="cd00056">
    <property type="entry name" value="ENDO3c"/>
    <property type="match status" value="1"/>
</dbReference>
<dbReference type="SUPFAM" id="SSF48150">
    <property type="entry name" value="DNA-glycosylase"/>
    <property type="match status" value="1"/>
</dbReference>
<gene>
    <name evidence="5" type="ORF">COU86_02340</name>
</gene>
<evidence type="ECO:0000256" key="1">
    <source>
        <dbReference type="ARBA" id="ARBA00010679"/>
    </source>
</evidence>
<dbReference type="Proteomes" id="UP000231434">
    <property type="component" value="Unassembled WGS sequence"/>
</dbReference>
<evidence type="ECO:0000256" key="2">
    <source>
        <dbReference type="ARBA" id="ARBA00012720"/>
    </source>
</evidence>
<dbReference type="PANTHER" id="PTHR10242">
    <property type="entry name" value="8-OXOGUANINE DNA GLYCOSYLASE"/>
    <property type="match status" value="1"/>
</dbReference>
<dbReference type="SMART" id="SM00478">
    <property type="entry name" value="ENDO3c"/>
    <property type="match status" value="1"/>
</dbReference>
<dbReference type="InterPro" id="IPR052054">
    <property type="entry name" value="Oxidative_DNA_repair_enzyme"/>
</dbReference>
<dbReference type="InterPro" id="IPR011257">
    <property type="entry name" value="DNA_glycosylase"/>
</dbReference>
<name>A0A2M8KLN0_9BACT</name>
<evidence type="ECO:0000256" key="3">
    <source>
        <dbReference type="ARBA" id="ARBA00044632"/>
    </source>
</evidence>
<dbReference type="GO" id="GO:0006284">
    <property type="term" value="P:base-excision repair"/>
    <property type="evidence" value="ECO:0007669"/>
    <property type="project" value="InterPro"/>
</dbReference>
<evidence type="ECO:0000313" key="6">
    <source>
        <dbReference type="Proteomes" id="UP000231434"/>
    </source>
</evidence>
<dbReference type="InterPro" id="IPR003265">
    <property type="entry name" value="HhH-GPD_domain"/>
</dbReference>
<dbReference type="InterPro" id="IPR037046">
    <property type="entry name" value="AlkA_N_sf"/>
</dbReference>
<feature type="domain" description="HhH-GPD" evidence="4">
    <location>
        <begin position="151"/>
        <end position="319"/>
    </location>
</feature>
<dbReference type="PANTHER" id="PTHR10242:SF2">
    <property type="entry name" value="N-GLYCOSYLASE_DNA LYASE"/>
    <property type="match status" value="1"/>
</dbReference>
<dbReference type="Gene3D" id="3.30.310.20">
    <property type="entry name" value="DNA-3-methyladenine glycosylase AlkA, N-terminal domain"/>
    <property type="match status" value="1"/>
</dbReference>
<dbReference type="EC" id="4.2.99.18" evidence="2"/>
<evidence type="ECO:0000259" key="4">
    <source>
        <dbReference type="SMART" id="SM00478"/>
    </source>
</evidence>
<dbReference type="AlphaFoldDB" id="A0A2M8KLN0"/>
<comment type="catalytic activity">
    <reaction evidence="3">
        <text>2'-deoxyribonucleotide-(2'-deoxyribose 5'-phosphate)-2'-deoxyribonucleotide-DNA = a 3'-end 2'-deoxyribonucleotide-(2,3-dehydro-2,3-deoxyribose 5'-phosphate)-DNA + a 5'-end 5'-phospho-2'-deoxyribonucleoside-DNA + H(+)</text>
        <dbReference type="Rhea" id="RHEA:66592"/>
        <dbReference type="Rhea" id="RHEA-COMP:13180"/>
        <dbReference type="Rhea" id="RHEA-COMP:16897"/>
        <dbReference type="Rhea" id="RHEA-COMP:17067"/>
        <dbReference type="ChEBI" id="CHEBI:15378"/>
        <dbReference type="ChEBI" id="CHEBI:136412"/>
        <dbReference type="ChEBI" id="CHEBI:157695"/>
        <dbReference type="ChEBI" id="CHEBI:167181"/>
        <dbReference type="EC" id="4.2.99.18"/>
    </reaction>
</comment>
<proteinExistence type="inferred from homology"/>
<dbReference type="GO" id="GO:0140078">
    <property type="term" value="F:class I DNA-(apurinic or apyrimidinic site) endonuclease activity"/>
    <property type="evidence" value="ECO:0007669"/>
    <property type="project" value="UniProtKB-EC"/>
</dbReference>
<reference evidence="6" key="1">
    <citation type="submission" date="2017-09" db="EMBL/GenBank/DDBJ databases">
        <title>Depth-based differentiation of microbial function through sediment-hosted aquifers and enrichment of novel symbionts in the deep terrestrial subsurface.</title>
        <authorList>
            <person name="Probst A.J."/>
            <person name="Ladd B."/>
            <person name="Jarett J.K."/>
            <person name="Geller-Mcgrath D.E."/>
            <person name="Sieber C.M.K."/>
            <person name="Emerson J.B."/>
            <person name="Anantharaman K."/>
            <person name="Thomas B.C."/>
            <person name="Malmstrom R."/>
            <person name="Stieglmeier M."/>
            <person name="Klingl A."/>
            <person name="Woyke T."/>
            <person name="Ryan C.M."/>
            <person name="Banfield J.F."/>
        </authorList>
    </citation>
    <scope>NUCLEOTIDE SEQUENCE [LARGE SCALE GENOMIC DNA]</scope>
</reference>
<comment type="similarity">
    <text evidence="1">Belongs to the type-1 OGG1 family.</text>
</comment>